<name>A0A7D9LB06_PARCT</name>
<feature type="non-terminal residue" evidence="1">
    <location>
        <position position="175"/>
    </location>
</feature>
<comment type="caution">
    <text evidence="1">The sequence shown here is derived from an EMBL/GenBank/DDBJ whole genome shotgun (WGS) entry which is preliminary data.</text>
</comment>
<proteinExistence type="predicted"/>
<evidence type="ECO:0000313" key="2">
    <source>
        <dbReference type="Proteomes" id="UP001152795"/>
    </source>
</evidence>
<sequence length="175" mass="19811">MNRSATRKRKLRSLTQQTKRLIRRKHQEYLAKIESSFSVNPKLFWSYHKAILRHRANLHHEITFDGVTSKSAKDKATLFNAYLSSVFRSPSTGSKSGICDLLQPLEIEELSNITLNAEEVARSLYNLDTSKACGPDGIPTRLLQECSIQIAPSICELFNHSLHTGQIPSEWKSAN</sequence>
<gene>
    <name evidence="1" type="ORF">PACLA_8A073577</name>
</gene>
<dbReference type="AlphaFoldDB" id="A0A7D9LB06"/>
<organism evidence="1 2">
    <name type="scientific">Paramuricea clavata</name>
    <name type="common">Red gorgonian</name>
    <name type="synonym">Violescent sea-whip</name>
    <dbReference type="NCBI Taxonomy" id="317549"/>
    <lineage>
        <taxon>Eukaryota</taxon>
        <taxon>Metazoa</taxon>
        <taxon>Cnidaria</taxon>
        <taxon>Anthozoa</taxon>
        <taxon>Octocorallia</taxon>
        <taxon>Malacalcyonacea</taxon>
        <taxon>Plexauridae</taxon>
        <taxon>Paramuricea</taxon>
    </lineage>
</organism>
<keyword evidence="2" id="KW-1185">Reference proteome</keyword>
<dbReference type="Proteomes" id="UP001152795">
    <property type="component" value="Unassembled WGS sequence"/>
</dbReference>
<dbReference type="PANTHER" id="PTHR33395">
    <property type="entry name" value="TRANSCRIPTASE, PUTATIVE-RELATED-RELATED"/>
    <property type="match status" value="1"/>
</dbReference>
<accession>A0A7D9LB06</accession>
<dbReference type="OrthoDB" id="8055555at2759"/>
<dbReference type="PANTHER" id="PTHR33395:SF22">
    <property type="entry name" value="REVERSE TRANSCRIPTASE DOMAIN-CONTAINING PROTEIN"/>
    <property type="match status" value="1"/>
</dbReference>
<evidence type="ECO:0000313" key="1">
    <source>
        <dbReference type="EMBL" id="CAB4026882.1"/>
    </source>
</evidence>
<reference evidence="1" key="1">
    <citation type="submission" date="2020-04" db="EMBL/GenBank/DDBJ databases">
        <authorList>
            <person name="Alioto T."/>
            <person name="Alioto T."/>
            <person name="Gomez Garrido J."/>
        </authorList>
    </citation>
    <scope>NUCLEOTIDE SEQUENCE</scope>
    <source>
        <strain evidence="1">A484AB</strain>
    </source>
</reference>
<dbReference type="EMBL" id="CACRXK020014466">
    <property type="protein sequence ID" value="CAB4026882.1"/>
    <property type="molecule type" value="Genomic_DNA"/>
</dbReference>
<protein>
    <submittedName>
        <fullName evidence="1">Uncharacterized protein</fullName>
    </submittedName>
</protein>